<reference evidence="1 2" key="1">
    <citation type="submission" date="2016-08" db="EMBL/GenBank/DDBJ databases">
        <authorList>
            <person name="Seilhamer J.J."/>
        </authorList>
    </citation>
    <scope>NUCLEOTIDE SEQUENCE [LARGE SCALE GENOMIC DNA]</scope>
    <source>
        <strain evidence="1 2">VC14762</strain>
    </source>
</reference>
<evidence type="ECO:0000313" key="2">
    <source>
        <dbReference type="Proteomes" id="UP000188543"/>
    </source>
</evidence>
<protein>
    <submittedName>
        <fullName evidence="1">Uncharacterized protein</fullName>
    </submittedName>
</protein>
<dbReference type="Proteomes" id="UP000188543">
    <property type="component" value="Unassembled WGS sequence"/>
</dbReference>
<name>A0A1V2VTR6_9BURK</name>
<comment type="caution">
    <text evidence="1">The sequence shown here is derived from an EMBL/GenBank/DDBJ whole genome shotgun (WGS) entry which is preliminary data.</text>
</comment>
<sequence length="106" mass="12461">MKFSQIWQEIVNFGNMLLEGSSEIYGGKTIKISSYYQEQKYQLVELDKNNELLVMKQTPKGFTENFFFVHKYAGNFPALQEGKDEEIESFFKFYDEKKSLVGPLHK</sequence>
<dbReference type="AlphaFoldDB" id="A0A1V2VTR6"/>
<accession>A0A1V2VTR6</accession>
<evidence type="ECO:0000313" key="1">
    <source>
        <dbReference type="EMBL" id="ONU76315.1"/>
    </source>
</evidence>
<organism evidence="1 2">
    <name type="scientific">Burkholderia cenocepacia</name>
    <dbReference type="NCBI Taxonomy" id="95486"/>
    <lineage>
        <taxon>Bacteria</taxon>
        <taxon>Pseudomonadati</taxon>
        <taxon>Pseudomonadota</taxon>
        <taxon>Betaproteobacteria</taxon>
        <taxon>Burkholderiales</taxon>
        <taxon>Burkholderiaceae</taxon>
        <taxon>Burkholderia</taxon>
        <taxon>Burkholderia cepacia complex</taxon>
    </lineage>
</organism>
<dbReference type="EMBL" id="MUTJ01000100">
    <property type="protein sequence ID" value="ONU76315.1"/>
    <property type="molecule type" value="Genomic_DNA"/>
</dbReference>
<proteinExistence type="predicted"/>
<gene>
    <name evidence="1" type="ORF">A8E72_33940</name>
</gene>